<evidence type="ECO:0000313" key="2">
    <source>
        <dbReference type="Proteomes" id="UP000019146"/>
    </source>
</evidence>
<evidence type="ECO:0000313" key="1">
    <source>
        <dbReference type="EMBL" id="ALL64719.1"/>
    </source>
</evidence>
<proteinExistence type="predicted"/>
<dbReference type="Proteomes" id="UP000019146">
    <property type="component" value="Chromosome 1"/>
</dbReference>
<protein>
    <submittedName>
        <fullName evidence="1">Uncharacterized protein</fullName>
    </submittedName>
</protein>
<dbReference type="AlphaFoldDB" id="A0A0P0R8V4"/>
<dbReference type="EMBL" id="CP012746">
    <property type="protein sequence ID" value="ALL64719.1"/>
    <property type="molecule type" value="Genomic_DNA"/>
</dbReference>
<dbReference type="KEGG" id="bcai:K788_0002232"/>
<name>A0A0P0R8V4_9BURK</name>
<sequence length="42" mass="4790">MIVNRDVSCGAAMRLFIKKVLHRQSGLSAQRCRAARRNRMST</sequence>
<organism evidence="1 2">
    <name type="scientific">Paraburkholderia caribensis MBA4</name>
    <dbReference type="NCBI Taxonomy" id="1323664"/>
    <lineage>
        <taxon>Bacteria</taxon>
        <taxon>Pseudomonadati</taxon>
        <taxon>Pseudomonadota</taxon>
        <taxon>Betaproteobacteria</taxon>
        <taxon>Burkholderiales</taxon>
        <taxon>Burkholderiaceae</taxon>
        <taxon>Paraburkholderia</taxon>
    </lineage>
</organism>
<reference evidence="1 2" key="1">
    <citation type="journal article" date="2014" name="Genome Announc.">
        <title>Draft Genome Sequence of the Haloacid-Degrading Burkholderia caribensis Strain MBA4.</title>
        <authorList>
            <person name="Pan Y."/>
            <person name="Kong K.F."/>
            <person name="Tsang J.S."/>
        </authorList>
    </citation>
    <scope>NUCLEOTIDE SEQUENCE [LARGE SCALE GENOMIC DNA]</scope>
    <source>
        <strain evidence="1 2">MBA4</strain>
    </source>
</reference>
<gene>
    <name evidence="1" type="ORF">K788_0002232</name>
</gene>
<accession>A0A0P0R8V4</accession>